<sequence length="114" mass="13029">MSDYDHTCDDCGKLWCRGECRKGIKETTQEPVNEIEGVRTPSHYMLFEDVESIQVIARTMTVAEFKGFCLGNVLKYRLRAGKKSELATIEKDLAKADFYKELFAKHKGECRAAE</sequence>
<protein>
    <submittedName>
        <fullName evidence="1">Gp1.7</fullName>
    </submittedName>
</protein>
<dbReference type="KEGG" id="vg:6449737"/>
<dbReference type="Pfam" id="PF11753">
    <property type="entry name" value="DUF3310"/>
    <property type="match status" value="1"/>
</dbReference>
<dbReference type="OrthoDB" id="10863at10239"/>
<dbReference type="EMBL" id="EU734172">
    <property type="protein sequence ID" value="ACF15793.1"/>
    <property type="molecule type" value="Genomic_DNA"/>
</dbReference>
<organism evidence="1 2">
    <name type="scientific">Escherichia phage EcoDS1</name>
    <dbReference type="NCBI Taxonomy" id="532075"/>
    <lineage>
        <taxon>Viruses</taxon>
        <taxon>Duplodnaviria</taxon>
        <taxon>Heunggongvirae</taxon>
        <taxon>Uroviricota</taxon>
        <taxon>Caudoviricetes</taxon>
        <taxon>Autographivirales</taxon>
        <taxon>Autotranscriptaviridae</taxon>
        <taxon>Studiervirinae</taxon>
        <taxon>Kayfunavirus</taxon>
        <taxon>Kayfunavirus EcoDS1</taxon>
    </lineage>
</organism>
<dbReference type="RefSeq" id="YP_002003749.1">
    <property type="nucleotide sequence ID" value="NC_011042.1"/>
</dbReference>
<gene>
    <name evidence="1" type="primary">1.7</name>
    <name evidence="1" type="ORF">AS9_0014</name>
</gene>
<evidence type="ECO:0000313" key="1">
    <source>
        <dbReference type="EMBL" id="ACF15793.1"/>
    </source>
</evidence>
<accession>B3VCT8</accession>
<proteinExistence type="predicted"/>
<keyword evidence="2" id="KW-1185">Reference proteome</keyword>
<evidence type="ECO:0000313" key="2">
    <source>
        <dbReference type="Proteomes" id="UP000000617"/>
    </source>
</evidence>
<dbReference type="Proteomes" id="UP000000617">
    <property type="component" value="Segment"/>
</dbReference>
<name>B3VCT8_9CAUD</name>
<dbReference type="GeneID" id="6449737"/>
<reference evidence="1 2" key="1">
    <citation type="submission" date="2008-05" db="EMBL/GenBank/DDBJ databases">
        <title>Genomic sequences and analysis of several T7-like bacteriophages.</title>
        <authorList>
            <person name="Savalia D."/>
            <person name="Severinov K."/>
            <person name="Molineux I."/>
        </authorList>
    </citation>
    <scope>NUCLEOTIDE SEQUENCE [LARGE SCALE GENOMIC DNA]</scope>
</reference>
<dbReference type="InterPro" id="IPR021739">
    <property type="entry name" value="SaV-like"/>
</dbReference>